<proteinExistence type="predicted"/>
<gene>
    <name evidence="2" type="ORF">FOMPIDRAFT_82261</name>
</gene>
<dbReference type="Proteomes" id="UP000015241">
    <property type="component" value="Unassembled WGS sequence"/>
</dbReference>
<accession>S8EM79</accession>
<evidence type="ECO:0000313" key="3">
    <source>
        <dbReference type="Proteomes" id="UP000015241"/>
    </source>
</evidence>
<keyword evidence="3" id="KW-1185">Reference proteome</keyword>
<dbReference type="InterPro" id="IPR040976">
    <property type="entry name" value="Pkinase_fungal"/>
</dbReference>
<name>S8EM79_FOMSC</name>
<evidence type="ECO:0000313" key="2">
    <source>
        <dbReference type="EMBL" id="EPT04444.1"/>
    </source>
</evidence>
<protein>
    <recommendedName>
        <fullName evidence="1">Fungal-type protein kinase domain-containing protein</fullName>
    </recommendedName>
</protein>
<reference evidence="2 3" key="1">
    <citation type="journal article" date="2012" name="Science">
        <title>The Paleozoic origin of enzymatic lignin decomposition reconstructed from 31 fungal genomes.</title>
        <authorList>
            <person name="Floudas D."/>
            <person name="Binder M."/>
            <person name="Riley R."/>
            <person name="Barry K."/>
            <person name="Blanchette R.A."/>
            <person name="Henrissat B."/>
            <person name="Martinez A.T."/>
            <person name="Otillar R."/>
            <person name="Spatafora J.W."/>
            <person name="Yadav J.S."/>
            <person name="Aerts A."/>
            <person name="Benoit I."/>
            <person name="Boyd A."/>
            <person name="Carlson A."/>
            <person name="Copeland A."/>
            <person name="Coutinho P.M."/>
            <person name="de Vries R.P."/>
            <person name="Ferreira P."/>
            <person name="Findley K."/>
            <person name="Foster B."/>
            <person name="Gaskell J."/>
            <person name="Glotzer D."/>
            <person name="Gorecki P."/>
            <person name="Heitman J."/>
            <person name="Hesse C."/>
            <person name="Hori C."/>
            <person name="Igarashi K."/>
            <person name="Jurgens J.A."/>
            <person name="Kallen N."/>
            <person name="Kersten P."/>
            <person name="Kohler A."/>
            <person name="Kuees U."/>
            <person name="Kumar T.K.A."/>
            <person name="Kuo A."/>
            <person name="LaButti K."/>
            <person name="Larrondo L.F."/>
            <person name="Lindquist E."/>
            <person name="Ling A."/>
            <person name="Lombard V."/>
            <person name="Lucas S."/>
            <person name="Lundell T."/>
            <person name="Martin R."/>
            <person name="McLaughlin D.J."/>
            <person name="Morgenstern I."/>
            <person name="Morin E."/>
            <person name="Murat C."/>
            <person name="Nagy L.G."/>
            <person name="Nolan M."/>
            <person name="Ohm R.A."/>
            <person name="Patyshakuliyeva A."/>
            <person name="Rokas A."/>
            <person name="Ruiz-Duenas F.J."/>
            <person name="Sabat G."/>
            <person name="Salamov A."/>
            <person name="Samejima M."/>
            <person name="Schmutz J."/>
            <person name="Slot J.C."/>
            <person name="St John F."/>
            <person name="Stenlid J."/>
            <person name="Sun H."/>
            <person name="Sun S."/>
            <person name="Syed K."/>
            <person name="Tsang A."/>
            <person name="Wiebenga A."/>
            <person name="Young D."/>
            <person name="Pisabarro A."/>
            <person name="Eastwood D.C."/>
            <person name="Martin F."/>
            <person name="Cullen D."/>
            <person name="Grigoriev I.V."/>
            <person name="Hibbett D.S."/>
        </authorList>
    </citation>
    <scope>NUCLEOTIDE SEQUENCE</scope>
    <source>
        <strain evidence="3">FP-58527</strain>
    </source>
</reference>
<dbReference type="OrthoDB" id="5584477at2759"/>
<dbReference type="AlphaFoldDB" id="S8EM79"/>
<evidence type="ECO:0000259" key="1">
    <source>
        <dbReference type="Pfam" id="PF17667"/>
    </source>
</evidence>
<dbReference type="InParanoid" id="S8EM79"/>
<sequence>MSAELSSVALEKNRIRSEAANTVRSNCKLAIKRGLPVVDFVRVVWGYTPDMIPDRCDNKSYTLSRNLVNAYLEVIERDAYTAFASLVTDLLAQLYPDDSTVDELFAARKVPAVVTNTRAAKDVKMIKAGGVKPDLTWSTIHGGSQCWRSTWESCLAFIEIKRPATRLFLYTDRCIDLCMFPEAREATHITMCYTENNASDDNVTLKRTLTSSSIEDERSLKRVCQRDSPTTFKPASSSVCEVSPLDDDDFHAVLYVMEMLERNLRSYASGFAVQGTAVTLWYGDRMGLVASDQFDLLEEPHLFLLVIAALGDADEDRFGVSPYLTGASFGDFDRAGLVLPPPKARDAYGVPLEEQLVLKTYHPGVLIPGQRYVVVGAGTMIFPVKAISAESTLVDEVFIAKVSWPLESSASETSTLRAVAVALRDKAPRYRKHVTEVMCYIEESFADHGLPRAVMLDMATDSPRRFVLIVMKMYQPLQQVASAAEFKSAFTDAVRAHWWVAETADILHADISVNNIMFYRQNGGVLGVLMDWDHAMARNHVEVAKYDLEAPSSEDQFMKWVYQYRRVRYWYTRPYVDIERQSARWDEMPPHRYEHDLEAFFWVLMDFLQQFEPSRRKLLTAHYFDSEDNADIAMWKRKFLRDHESFDDAMVRVHADYLPVWDEWVPRLREMFRRAYSFGTECEVSERYIRECLTEVAEEQDEKEMGRILPWLREKIRVRKEAVTYEAFMDVLGAPLDIPE</sequence>
<feature type="domain" description="Fungal-type protein kinase" evidence="1">
    <location>
        <begin position="261"/>
        <end position="429"/>
    </location>
</feature>
<dbReference type="PANTHER" id="PTHR38248:SF2">
    <property type="entry name" value="FUNK1 11"/>
    <property type="match status" value="1"/>
</dbReference>
<dbReference type="HOGENOM" id="CLU_015158_0_0_1"/>
<dbReference type="Pfam" id="PF17667">
    <property type="entry name" value="Pkinase_fungal"/>
    <property type="match status" value="2"/>
</dbReference>
<dbReference type="EMBL" id="KE504126">
    <property type="protein sequence ID" value="EPT04444.1"/>
    <property type="molecule type" value="Genomic_DNA"/>
</dbReference>
<dbReference type="STRING" id="743788.S8EM79"/>
<feature type="domain" description="Fungal-type protein kinase" evidence="1">
    <location>
        <begin position="468"/>
        <end position="605"/>
    </location>
</feature>
<dbReference type="PANTHER" id="PTHR38248">
    <property type="entry name" value="FUNK1 6"/>
    <property type="match status" value="1"/>
</dbReference>
<dbReference type="eggNOG" id="ENOG502SVH8">
    <property type="taxonomic scope" value="Eukaryota"/>
</dbReference>
<organism evidence="2 3">
    <name type="scientific">Fomitopsis schrenkii</name>
    <name type="common">Brown rot fungus</name>
    <dbReference type="NCBI Taxonomy" id="2126942"/>
    <lineage>
        <taxon>Eukaryota</taxon>
        <taxon>Fungi</taxon>
        <taxon>Dikarya</taxon>
        <taxon>Basidiomycota</taxon>
        <taxon>Agaricomycotina</taxon>
        <taxon>Agaricomycetes</taxon>
        <taxon>Polyporales</taxon>
        <taxon>Fomitopsis</taxon>
    </lineage>
</organism>